<feature type="non-terminal residue" evidence="1">
    <location>
        <position position="53"/>
    </location>
</feature>
<dbReference type="EMBL" id="JACEGQ020000139">
    <property type="protein sequence ID" value="KAH8479586.1"/>
    <property type="molecule type" value="Genomic_DNA"/>
</dbReference>
<dbReference type="AlphaFoldDB" id="A0A8T2WE73"/>
<comment type="caution">
    <text evidence="1">The sequence shown here is derived from an EMBL/GenBank/DDBJ whole genome shotgun (WGS) entry which is preliminary data.</text>
</comment>
<gene>
    <name evidence="1" type="ORF">H0E87_031548</name>
</gene>
<sequence length="53" mass="5745">RKGGDSVRLKGEGKLVCRGKVLAEKRERGNDNYERESVGSQGLLVKAASKEEG</sequence>
<evidence type="ECO:0000313" key="1">
    <source>
        <dbReference type="EMBL" id="KAH8479586.1"/>
    </source>
</evidence>
<feature type="non-terminal residue" evidence="1">
    <location>
        <position position="1"/>
    </location>
</feature>
<evidence type="ECO:0000313" key="2">
    <source>
        <dbReference type="Proteomes" id="UP000807159"/>
    </source>
</evidence>
<proteinExistence type="predicted"/>
<name>A0A8T2WE73_POPDE</name>
<keyword evidence="2" id="KW-1185">Reference proteome</keyword>
<dbReference type="Proteomes" id="UP000807159">
    <property type="component" value="Unassembled WGS sequence"/>
</dbReference>
<protein>
    <submittedName>
        <fullName evidence="1">Uncharacterized protein</fullName>
    </submittedName>
</protein>
<organism evidence="1 2">
    <name type="scientific">Populus deltoides</name>
    <name type="common">Eastern poplar</name>
    <name type="synonym">Eastern cottonwood</name>
    <dbReference type="NCBI Taxonomy" id="3696"/>
    <lineage>
        <taxon>Eukaryota</taxon>
        <taxon>Viridiplantae</taxon>
        <taxon>Streptophyta</taxon>
        <taxon>Embryophyta</taxon>
        <taxon>Tracheophyta</taxon>
        <taxon>Spermatophyta</taxon>
        <taxon>Magnoliopsida</taxon>
        <taxon>eudicotyledons</taxon>
        <taxon>Gunneridae</taxon>
        <taxon>Pentapetalae</taxon>
        <taxon>rosids</taxon>
        <taxon>fabids</taxon>
        <taxon>Malpighiales</taxon>
        <taxon>Salicaceae</taxon>
        <taxon>Saliceae</taxon>
        <taxon>Populus</taxon>
    </lineage>
</organism>
<accession>A0A8T2WE73</accession>
<reference evidence="1" key="1">
    <citation type="journal article" date="2021" name="J. Hered.">
        <title>Genome Assembly of Salicaceae Populus deltoides (Eastern Cottonwood) I-69 Based on Nanopore Sequencing and Hi-C Technologies.</title>
        <authorList>
            <person name="Bai S."/>
            <person name="Wu H."/>
            <person name="Zhang J."/>
            <person name="Pan Z."/>
            <person name="Zhao W."/>
            <person name="Li Z."/>
            <person name="Tong C."/>
        </authorList>
    </citation>
    <scope>NUCLEOTIDE SEQUENCE</scope>
    <source>
        <tissue evidence="1">Leaf</tissue>
    </source>
</reference>